<evidence type="ECO:0000256" key="2">
    <source>
        <dbReference type="SAM" id="MobiDB-lite"/>
    </source>
</evidence>
<dbReference type="PANTHER" id="PTHR42930:SF3">
    <property type="entry name" value="PHOSPHATE-SPECIFIC TRANSPORT SYSTEM ACCESSORY PROTEIN PHOU"/>
    <property type="match status" value="1"/>
</dbReference>
<keyword evidence="5" id="KW-1185">Reference proteome</keyword>
<feature type="domain" description="PhoU" evidence="3">
    <location>
        <begin position="127"/>
        <end position="210"/>
    </location>
</feature>
<dbReference type="PANTHER" id="PTHR42930">
    <property type="entry name" value="PHOSPHATE-SPECIFIC TRANSPORT SYSTEM ACCESSORY PROTEIN PHOU"/>
    <property type="match status" value="1"/>
</dbReference>
<feature type="region of interest" description="Disordered" evidence="2">
    <location>
        <begin position="227"/>
        <end position="279"/>
    </location>
</feature>
<accession>A0ABS1DHM0</accession>
<dbReference type="SUPFAM" id="SSF109755">
    <property type="entry name" value="PhoU-like"/>
    <property type="match status" value="1"/>
</dbReference>
<protein>
    <submittedName>
        <fullName evidence="4">Phosphate transport system regulatory protein PhoU</fullName>
    </submittedName>
</protein>
<dbReference type="InterPro" id="IPR038078">
    <property type="entry name" value="PhoU-like_sf"/>
</dbReference>
<name>A0ABS1DHM0_9PROT</name>
<dbReference type="InterPro" id="IPR026022">
    <property type="entry name" value="PhoU_dom"/>
</dbReference>
<dbReference type="EMBL" id="NRRL01000069">
    <property type="protein sequence ID" value="MBK1669970.1"/>
    <property type="molecule type" value="Genomic_DNA"/>
</dbReference>
<organism evidence="4 5">
    <name type="scientific">Rhodovibrio sodomensis</name>
    <dbReference type="NCBI Taxonomy" id="1088"/>
    <lineage>
        <taxon>Bacteria</taxon>
        <taxon>Pseudomonadati</taxon>
        <taxon>Pseudomonadota</taxon>
        <taxon>Alphaproteobacteria</taxon>
        <taxon>Rhodospirillales</taxon>
        <taxon>Rhodovibrionaceae</taxon>
        <taxon>Rhodovibrio</taxon>
    </lineage>
</organism>
<feature type="compositionally biased region" description="Low complexity" evidence="2">
    <location>
        <begin position="252"/>
        <end position="265"/>
    </location>
</feature>
<dbReference type="Pfam" id="PF01895">
    <property type="entry name" value="PhoU"/>
    <property type="match status" value="2"/>
</dbReference>
<proteinExistence type="inferred from homology"/>
<dbReference type="Proteomes" id="UP001296873">
    <property type="component" value="Unassembled WGS sequence"/>
</dbReference>
<evidence type="ECO:0000313" key="4">
    <source>
        <dbReference type="EMBL" id="MBK1669970.1"/>
    </source>
</evidence>
<dbReference type="RefSeq" id="WP_200342313.1">
    <property type="nucleotide sequence ID" value="NZ_NRRL01000069.1"/>
</dbReference>
<comment type="similarity">
    <text evidence="1">Belongs to the PhoU family.</text>
</comment>
<evidence type="ECO:0000259" key="3">
    <source>
        <dbReference type="Pfam" id="PF01895"/>
    </source>
</evidence>
<evidence type="ECO:0000313" key="5">
    <source>
        <dbReference type="Proteomes" id="UP001296873"/>
    </source>
</evidence>
<comment type="caution">
    <text evidence="4">The sequence shown here is derived from an EMBL/GenBank/DDBJ whole genome shotgun (WGS) entry which is preliminary data.</text>
</comment>
<feature type="domain" description="PhoU" evidence="3">
    <location>
        <begin position="23"/>
        <end position="111"/>
    </location>
</feature>
<dbReference type="InterPro" id="IPR028366">
    <property type="entry name" value="PhoU"/>
</dbReference>
<dbReference type="NCBIfam" id="TIGR02135">
    <property type="entry name" value="phoU_full"/>
    <property type="match status" value="1"/>
</dbReference>
<dbReference type="Gene3D" id="1.20.58.220">
    <property type="entry name" value="Phosphate transport system protein phou homolog 2, domain 2"/>
    <property type="match status" value="2"/>
</dbReference>
<sequence length="279" mass="29973">MQGQQEHIVKSFDDQLKNVAHQIARMGGMAESQFSSAVDALARRDSDLAGRVVNADTGLDGLEQQVEEETVRILALRQPVATDLREIIAAFKIASDTERIGDYAVNVAKRTLALNQLPPAQPASAVPRMAKLVQAIVKDTFDAYVERDAEKALDVWHRDAEVDEMYTSLFRELLTYMMEDPRAITPCTHLLFVAKNIERIGDHATNIAETIHYLVTGEYIEGGRPKGDTSSYAVVEHGQEGEAGDGSPPPNAGANAGSSASPDAGSGTGSDAGNGPKDV</sequence>
<reference evidence="4 5" key="1">
    <citation type="journal article" date="2020" name="Microorganisms">
        <title>Osmotic Adaptation and Compatible Solute Biosynthesis of Phototrophic Bacteria as Revealed from Genome Analyses.</title>
        <authorList>
            <person name="Imhoff J.F."/>
            <person name="Rahn T."/>
            <person name="Kunzel S."/>
            <person name="Keller A."/>
            <person name="Neulinger S.C."/>
        </authorList>
    </citation>
    <scope>NUCLEOTIDE SEQUENCE [LARGE SCALE GENOMIC DNA]</scope>
    <source>
        <strain evidence="4 5">DSM 9895</strain>
    </source>
</reference>
<evidence type="ECO:0000256" key="1">
    <source>
        <dbReference type="ARBA" id="ARBA00008107"/>
    </source>
</evidence>
<gene>
    <name evidence="4" type="primary">phoU</name>
    <name evidence="4" type="ORF">CKO28_18200</name>
</gene>